<dbReference type="InParanoid" id="A0A058ZZV7"/>
<feature type="region of interest" description="Disordered" evidence="1">
    <location>
        <begin position="1"/>
        <end position="87"/>
    </location>
</feature>
<evidence type="ECO:0000313" key="2">
    <source>
        <dbReference type="EMBL" id="KCW47093.1"/>
    </source>
</evidence>
<reference evidence="2" key="1">
    <citation type="submission" date="2013-07" db="EMBL/GenBank/DDBJ databases">
        <title>The genome of Eucalyptus grandis.</title>
        <authorList>
            <person name="Schmutz J."/>
            <person name="Hayes R."/>
            <person name="Myburg A."/>
            <person name="Tuskan G."/>
            <person name="Grattapaglia D."/>
            <person name="Rokhsar D.S."/>
        </authorList>
    </citation>
    <scope>NUCLEOTIDE SEQUENCE</scope>
    <source>
        <tissue evidence="2">Leaf extractions</tissue>
    </source>
</reference>
<dbReference type="EMBL" id="KK198763">
    <property type="protein sequence ID" value="KCW47093.1"/>
    <property type="molecule type" value="Genomic_DNA"/>
</dbReference>
<organism evidence="2">
    <name type="scientific">Eucalyptus grandis</name>
    <name type="common">Flooded gum</name>
    <dbReference type="NCBI Taxonomy" id="71139"/>
    <lineage>
        <taxon>Eukaryota</taxon>
        <taxon>Viridiplantae</taxon>
        <taxon>Streptophyta</taxon>
        <taxon>Embryophyta</taxon>
        <taxon>Tracheophyta</taxon>
        <taxon>Spermatophyta</taxon>
        <taxon>Magnoliopsida</taxon>
        <taxon>eudicotyledons</taxon>
        <taxon>Gunneridae</taxon>
        <taxon>Pentapetalae</taxon>
        <taxon>rosids</taxon>
        <taxon>malvids</taxon>
        <taxon>Myrtales</taxon>
        <taxon>Myrtaceae</taxon>
        <taxon>Myrtoideae</taxon>
        <taxon>Eucalypteae</taxon>
        <taxon>Eucalyptus</taxon>
    </lineage>
</organism>
<proteinExistence type="predicted"/>
<sequence>MSSAKSAVDSATVSEGSRRRSRGCRASGAAPGEGRGCRRRGRSGGDRGRESGPGAGGWSERKRKGIQGSRRRRGVALGSREAMQTHSGVLSFPSFKAYPRYFQRSQERVRDKLVPGK</sequence>
<gene>
    <name evidence="2" type="ORF">EUGRSUZ_K00899</name>
</gene>
<dbReference type="AlphaFoldDB" id="A0A058ZZV7"/>
<dbReference type="Gramene" id="KCW47093">
    <property type="protein sequence ID" value="KCW47093"/>
    <property type="gene ID" value="EUGRSUZ_K00899"/>
</dbReference>
<evidence type="ECO:0000256" key="1">
    <source>
        <dbReference type="SAM" id="MobiDB-lite"/>
    </source>
</evidence>
<feature type="compositionally biased region" description="Polar residues" evidence="1">
    <location>
        <begin position="1"/>
        <end position="15"/>
    </location>
</feature>
<feature type="compositionally biased region" description="Basic residues" evidence="1">
    <location>
        <begin position="61"/>
        <end position="74"/>
    </location>
</feature>
<accession>A0A058ZZV7</accession>
<name>A0A058ZZV7_EUCGR</name>
<protein>
    <submittedName>
        <fullName evidence="2">Uncharacterized protein</fullName>
    </submittedName>
</protein>